<dbReference type="STRING" id="236814.IX39_20120"/>
<name>A0A085YYP8_9FLAO</name>
<dbReference type="RefSeq" id="WP_034679665.1">
    <property type="nucleotide sequence ID" value="NZ_FPAP01000008.1"/>
</dbReference>
<dbReference type="AlphaFoldDB" id="A0A085YYP8"/>
<dbReference type="EMBL" id="JPRP01000006">
    <property type="protein sequence ID" value="KFE97311.1"/>
    <property type="molecule type" value="Genomic_DNA"/>
</dbReference>
<accession>A0A085YYP8</accession>
<sequence length="213" mass="25083">MKLKLSLFLFLFLLNISFFYSQKVGIISDINSKMGYVVFKGELFTEKPIFEKDINYDLIDFLHQYYTDKNISSKNINPTGVSFNGVFSKEIERFRNVCKENNLDQLLIISKNKSYTSNDPMLIYSSLNHELGIEAYVKTKTRAIMYGNFRIYLYNLADHTIKDVVSNVYIPHRFKSPVFDDKNYDLINDEVKKLFADDLEKLVTRKMDKFYSK</sequence>
<evidence type="ECO:0000313" key="2">
    <source>
        <dbReference type="Proteomes" id="UP000028713"/>
    </source>
</evidence>
<reference evidence="1 2" key="1">
    <citation type="submission" date="2014-07" db="EMBL/GenBank/DDBJ databases">
        <title>Genome of Chryseobacterium formosense LMG 24722.</title>
        <authorList>
            <person name="Pipes S.E."/>
            <person name="Stropko S.J."/>
            <person name="Newman J.D."/>
        </authorList>
    </citation>
    <scope>NUCLEOTIDE SEQUENCE [LARGE SCALE GENOMIC DNA]</scope>
    <source>
        <strain evidence="1 2">LMG 24722</strain>
    </source>
</reference>
<dbReference type="Proteomes" id="UP000028713">
    <property type="component" value="Unassembled WGS sequence"/>
</dbReference>
<organism evidence="1 2">
    <name type="scientific">Chryseobacterium formosense</name>
    <dbReference type="NCBI Taxonomy" id="236814"/>
    <lineage>
        <taxon>Bacteria</taxon>
        <taxon>Pseudomonadati</taxon>
        <taxon>Bacteroidota</taxon>
        <taxon>Flavobacteriia</taxon>
        <taxon>Flavobacteriales</taxon>
        <taxon>Weeksellaceae</taxon>
        <taxon>Chryseobacterium group</taxon>
        <taxon>Chryseobacterium</taxon>
    </lineage>
</organism>
<evidence type="ECO:0000313" key="1">
    <source>
        <dbReference type="EMBL" id="KFE97311.1"/>
    </source>
</evidence>
<comment type="caution">
    <text evidence="1">The sequence shown here is derived from an EMBL/GenBank/DDBJ whole genome shotgun (WGS) entry which is preliminary data.</text>
</comment>
<protein>
    <submittedName>
        <fullName evidence="1">Uncharacterized protein</fullName>
    </submittedName>
</protein>
<proteinExistence type="predicted"/>
<keyword evidence="2" id="KW-1185">Reference proteome</keyword>
<gene>
    <name evidence="1" type="ORF">IX39_20120</name>
</gene>
<dbReference type="OrthoDB" id="756267at2"/>